<gene>
    <name evidence="1" type="ORF">F3Y22_tig00117002pilonHSYRG00070</name>
</gene>
<keyword evidence="2" id="KW-1185">Reference proteome</keyword>
<sequence>MLAASVAVTVGEEGGGNNLAALEHCVRRDDDNIRDHDMVGRRGGYLEDVLRVSLHDLAGHDGAADLFNVAI</sequence>
<dbReference type="AlphaFoldDB" id="A0A6A2XR77"/>
<proteinExistence type="predicted"/>
<comment type="caution">
    <text evidence="1">The sequence shown here is derived from an EMBL/GenBank/DDBJ whole genome shotgun (WGS) entry which is preliminary data.</text>
</comment>
<name>A0A6A2XR77_HIBSY</name>
<evidence type="ECO:0000313" key="1">
    <source>
        <dbReference type="EMBL" id="KAE8656374.1"/>
    </source>
</evidence>
<dbReference type="EMBL" id="VEPZ02001767">
    <property type="protein sequence ID" value="KAE8656374.1"/>
    <property type="molecule type" value="Genomic_DNA"/>
</dbReference>
<protein>
    <submittedName>
        <fullName evidence="1">Uncharacterized protein</fullName>
    </submittedName>
</protein>
<evidence type="ECO:0000313" key="2">
    <source>
        <dbReference type="Proteomes" id="UP000436088"/>
    </source>
</evidence>
<accession>A0A6A2XR77</accession>
<dbReference type="Proteomes" id="UP000436088">
    <property type="component" value="Unassembled WGS sequence"/>
</dbReference>
<reference evidence="1" key="1">
    <citation type="submission" date="2019-09" db="EMBL/GenBank/DDBJ databases">
        <title>Draft genome information of white flower Hibiscus syriacus.</title>
        <authorList>
            <person name="Kim Y.-M."/>
        </authorList>
    </citation>
    <scope>NUCLEOTIDE SEQUENCE [LARGE SCALE GENOMIC DNA]</scope>
    <source>
        <strain evidence="1">YM2019G1</strain>
    </source>
</reference>
<organism evidence="1 2">
    <name type="scientific">Hibiscus syriacus</name>
    <name type="common">Rose of Sharon</name>
    <dbReference type="NCBI Taxonomy" id="106335"/>
    <lineage>
        <taxon>Eukaryota</taxon>
        <taxon>Viridiplantae</taxon>
        <taxon>Streptophyta</taxon>
        <taxon>Embryophyta</taxon>
        <taxon>Tracheophyta</taxon>
        <taxon>Spermatophyta</taxon>
        <taxon>Magnoliopsida</taxon>
        <taxon>eudicotyledons</taxon>
        <taxon>Gunneridae</taxon>
        <taxon>Pentapetalae</taxon>
        <taxon>rosids</taxon>
        <taxon>malvids</taxon>
        <taxon>Malvales</taxon>
        <taxon>Malvaceae</taxon>
        <taxon>Malvoideae</taxon>
        <taxon>Hibiscus</taxon>
    </lineage>
</organism>